<reference evidence="1 2" key="1">
    <citation type="journal article" date="2005" name="PLoS Genet.">
        <title>Life in hot carbon monoxide: the complete genome sequence of Carboxydothermus hydrogenoformans Z-2901.</title>
        <authorList>
            <person name="Wu M."/>
            <person name="Ren Q."/>
            <person name="Durkin A.S."/>
            <person name="Daugherty S.C."/>
            <person name="Brinkac L.M."/>
            <person name="Dodson R.J."/>
            <person name="Madupu R."/>
            <person name="Sullivan S.A."/>
            <person name="Kolonay J.F."/>
            <person name="Haft D.H."/>
            <person name="Nelson W.C."/>
            <person name="Tallon L.J."/>
            <person name="Jones K.M."/>
            <person name="Ulrich L.E."/>
            <person name="Gonzalez J.M."/>
            <person name="Zhulin I.B."/>
            <person name="Robb F.T."/>
            <person name="Eisen J.A."/>
        </authorList>
    </citation>
    <scope>NUCLEOTIDE SEQUENCE [LARGE SCALE GENOMIC DNA]</scope>
    <source>
        <strain evidence="2">ATCC BAA-161 / DSM 6008 / Z-2901</strain>
    </source>
</reference>
<dbReference type="InParanoid" id="Q3AA15"/>
<organism evidence="1 2">
    <name type="scientific">Carboxydothermus hydrogenoformans (strain ATCC BAA-161 / DSM 6008 / Z-2901)</name>
    <dbReference type="NCBI Taxonomy" id="246194"/>
    <lineage>
        <taxon>Bacteria</taxon>
        <taxon>Bacillati</taxon>
        <taxon>Bacillota</taxon>
        <taxon>Clostridia</taxon>
        <taxon>Thermoanaerobacterales</taxon>
        <taxon>Thermoanaerobacteraceae</taxon>
        <taxon>Carboxydothermus</taxon>
    </lineage>
</organism>
<name>Q3AA15_CARHZ</name>
<dbReference type="STRING" id="246194.CHY_2206"/>
<gene>
    <name evidence="1" type="ordered locus">CHY_2206</name>
</gene>
<dbReference type="EMBL" id="CP000141">
    <property type="protein sequence ID" value="ABB15487.1"/>
    <property type="molecule type" value="Genomic_DNA"/>
</dbReference>
<evidence type="ECO:0000313" key="2">
    <source>
        <dbReference type="Proteomes" id="UP000002706"/>
    </source>
</evidence>
<dbReference type="Proteomes" id="UP000002706">
    <property type="component" value="Chromosome"/>
</dbReference>
<protein>
    <submittedName>
        <fullName evidence="1">Uncharacterized protein</fullName>
    </submittedName>
</protein>
<keyword evidence="2" id="KW-1185">Reference proteome</keyword>
<dbReference type="HOGENOM" id="CLU_3306675_0_0_9"/>
<accession>Q3AA15</accession>
<dbReference type="KEGG" id="chy:CHY_2206"/>
<evidence type="ECO:0000313" key="1">
    <source>
        <dbReference type="EMBL" id="ABB15487.1"/>
    </source>
</evidence>
<dbReference type="AlphaFoldDB" id="Q3AA15"/>
<sequence length="39" mass="4065">MTGTFKPEGFRQGGKAAIESFSLNAGLKEHPGGGLTERS</sequence>
<proteinExistence type="predicted"/>